<reference evidence="2" key="1">
    <citation type="submission" date="2022-04" db="EMBL/GenBank/DDBJ databases">
        <title>Systematic whole-genome sequencing reveals an unexpected diversity among actinomycetoma pathogens and provides insights into their antibacterial susceptibilities.</title>
        <authorList>
            <person name="Watson A.K."/>
            <person name="Kepplinger B."/>
            <person name="Bakhiet S.M."/>
            <person name="Mhmoud N.A."/>
            <person name="Chapman J."/>
            <person name="Allenby N."/>
            <person name="Mickiewicz K."/>
            <person name="Goodfellow M."/>
            <person name="Fahal A.H."/>
            <person name="Errington J."/>
        </authorList>
    </citation>
    <scope>NUCLEOTIDE SEQUENCE</scope>
    <source>
        <strain evidence="2">SD 504</strain>
    </source>
</reference>
<keyword evidence="1" id="KW-0732">Signal</keyword>
<name>A0ABY4T9D4_9ACTN</name>
<evidence type="ECO:0000313" key="2">
    <source>
        <dbReference type="EMBL" id="URN15564.1"/>
    </source>
</evidence>
<gene>
    <name evidence="2" type="ORF">MW084_05910</name>
</gene>
<keyword evidence="3" id="KW-1185">Reference proteome</keyword>
<evidence type="ECO:0000313" key="3">
    <source>
        <dbReference type="Proteomes" id="UP001056383"/>
    </source>
</evidence>
<evidence type="ECO:0000256" key="1">
    <source>
        <dbReference type="SAM" id="SignalP"/>
    </source>
</evidence>
<protein>
    <submittedName>
        <fullName evidence="2">Uncharacterized protein</fullName>
    </submittedName>
</protein>
<dbReference type="EMBL" id="CP095474">
    <property type="protein sequence ID" value="URN15564.1"/>
    <property type="molecule type" value="Genomic_DNA"/>
</dbReference>
<organism evidence="2 3">
    <name type="scientific">Streptomyces sudanensis</name>
    <dbReference type="NCBI Taxonomy" id="436397"/>
    <lineage>
        <taxon>Bacteria</taxon>
        <taxon>Bacillati</taxon>
        <taxon>Actinomycetota</taxon>
        <taxon>Actinomycetes</taxon>
        <taxon>Kitasatosporales</taxon>
        <taxon>Streptomycetaceae</taxon>
        <taxon>Streptomyces</taxon>
    </lineage>
</organism>
<feature type="signal peptide" evidence="1">
    <location>
        <begin position="1"/>
        <end position="32"/>
    </location>
</feature>
<dbReference type="RefSeq" id="WP_158684309.1">
    <property type="nucleotide sequence ID" value="NZ_CP095474.1"/>
</dbReference>
<proteinExistence type="predicted"/>
<feature type="chain" id="PRO_5046643261" evidence="1">
    <location>
        <begin position="33"/>
        <end position="69"/>
    </location>
</feature>
<sequence length="69" mass="7127">MADVRSAVGRRAASGVKVLALAVAIASLSALTAGCASTRELDYAPVRMDPGPARVLFEWPRSDKATSAP</sequence>
<accession>A0ABY4T9D4</accession>
<dbReference type="Proteomes" id="UP001056383">
    <property type="component" value="Chromosome"/>
</dbReference>
<dbReference type="PROSITE" id="PS51257">
    <property type="entry name" value="PROKAR_LIPOPROTEIN"/>
    <property type="match status" value="1"/>
</dbReference>